<dbReference type="PANTHER" id="PTHR30007">
    <property type="entry name" value="PHP DOMAIN PROTEIN"/>
    <property type="match status" value="1"/>
</dbReference>
<evidence type="ECO:0000313" key="3">
    <source>
        <dbReference type="EMBL" id="GHG74421.1"/>
    </source>
</evidence>
<evidence type="ECO:0000259" key="2">
    <source>
        <dbReference type="Pfam" id="PF13340"/>
    </source>
</evidence>
<protein>
    <recommendedName>
        <fullName evidence="2">Insertion element IS402-like domain-containing protein</fullName>
    </recommendedName>
</protein>
<accession>A0A919F305</accession>
<dbReference type="Proteomes" id="UP000619355">
    <property type="component" value="Unassembled WGS sequence"/>
</dbReference>
<dbReference type="InterPro" id="IPR025161">
    <property type="entry name" value="IS402-like_dom"/>
</dbReference>
<name>A0A919F305_9ACTN</name>
<evidence type="ECO:0000256" key="1">
    <source>
        <dbReference type="SAM" id="MobiDB-lite"/>
    </source>
</evidence>
<dbReference type="AlphaFoldDB" id="A0A919F305"/>
<dbReference type="EMBL" id="BNBF01000035">
    <property type="protein sequence ID" value="GHG74421.1"/>
    <property type="molecule type" value="Genomic_DNA"/>
</dbReference>
<keyword evidence="4" id="KW-1185">Reference proteome</keyword>
<proteinExistence type="predicted"/>
<comment type="caution">
    <text evidence="3">The sequence shown here is derived from an EMBL/GenBank/DDBJ whole genome shotgun (WGS) entry which is preliminary data.</text>
</comment>
<feature type="region of interest" description="Disordered" evidence="1">
    <location>
        <begin position="90"/>
        <end position="112"/>
    </location>
</feature>
<sequence>MLCPASPEPIRLAPHLRARETLAAIIFVATSGRNWRQLPPVFGPAWPTVCRRFAQWSRDQARAKRHRVLLDELGARSDLDWFGARSTPLVSGPQRGPLTGPNPTDRGKSGSKIHLITDQNGLPLSLGISAANTHHSLSVLRLVGALLEPEISAPRVVGVDEYATREGRHYGTVLVEIETRRPVDLLPDREASSLAPGSPNGRASKMRLPELHPTPVVVLLQHTHRGCSPAAYVAAVWCCRWVAPQLSPCG</sequence>
<dbReference type="Pfam" id="PF13340">
    <property type="entry name" value="DUF4096"/>
    <property type="match status" value="1"/>
</dbReference>
<gene>
    <name evidence="3" type="ORF">GCM10018980_71300</name>
</gene>
<evidence type="ECO:0000313" key="4">
    <source>
        <dbReference type="Proteomes" id="UP000619355"/>
    </source>
</evidence>
<reference evidence="4" key="1">
    <citation type="journal article" date="2019" name="Int. J. Syst. Evol. Microbiol.">
        <title>The Global Catalogue of Microorganisms (GCM) 10K type strain sequencing project: providing services to taxonomists for standard genome sequencing and annotation.</title>
        <authorList>
            <consortium name="The Broad Institute Genomics Platform"/>
            <consortium name="The Broad Institute Genome Sequencing Center for Infectious Disease"/>
            <person name="Wu L."/>
            <person name="Ma J."/>
        </authorList>
    </citation>
    <scope>NUCLEOTIDE SEQUENCE [LARGE SCALE GENOMIC DNA]</scope>
    <source>
        <strain evidence="4">JCM 4253</strain>
    </source>
</reference>
<organism evidence="3 4">
    <name type="scientific">Streptomyces capoamus</name>
    <dbReference type="NCBI Taxonomy" id="68183"/>
    <lineage>
        <taxon>Bacteria</taxon>
        <taxon>Bacillati</taxon>
        <taxon>Actinomycetota</taxon>
        <taxon>Actinomycetes</taxon>
        <taxon>Kitasatosporales</taxon>
        <taxon>Streptomycetaceae</taxon>
        <taxon>Streptomyces</taxon>
    </lineage>
</organism>
<feature type="domain" description="Insertion element IS402-like" evidence="2">
    <location>
        <begin position="14"/>
        <end position="60"/>
    </location>
</feature>